<gene>
    <name evidence="2" type="ORF">Tci_409580</name>
</gene>
<protein>
    <submittedName>
        <fullName evidence="2">Retrovirus-related Pol polyprotein from transposon TNT 1-94</fullName>
    </submittedName>
</protein>
<dbReference type="EMBL" id="BKCJ010173385">
    <property type="protein sequence ID" value="GEY37606.1"/>
    <property type="molecule type" value="Genomic_DNA"/>
</dbReference>
<dbReference type="PANTHER" id="PTHR11439:SF495">
    <property type="entry name" value="REVERSE TRANSCRIPTASE, RNA-DEPENDENT DNA POLYMERASE-RELATED"/>
    <property type="match status" value="1"/>
</dbReference>
<sequence length="337" mass="39215">PDIVYATCLCAGYQAKPTEKHLKEDFYMLIMRMSRHLQECFRRNSFLRRKVGELVLEKQDCTSLSTSEAECVSLSACCAQVLWIRAQLTGYGFYFNKIPIYYDSKSAIAISCNPIQHSKTKHITIRYHFIKKHVEKGMIELYFVKTEYQLAVLFTKALLVDRFNYLVRHLEWYSLVFTPTMEILIVSTSNRTAVDVPVMRTRKYGESNAYALEDPTILAGNPVKEILHKLNLPYHRYNISYYEMVLTEPEKAFKDEHEGEDTRSQDGIRFKDKDIRIQDKIKAKDNDIKLRSQDIKSKIKIQDHKHVKGSSKGFPRTQGFKTQDVTRSEATIAMTTH</sequence>
<feature type="region of interest" description="Disordered" evidence="1">
    <location>
        <begin position="303"/>
        <end position="324"/>
    </location>
</feature>
<evidence type="ECO:0000256" key="1">
    <source>
        <dbReference type="SAM" id="MobiDB-lite"/>
    </source>
</evidence>
<proteinExistence type="predicted"/>
<organism evidence="2">
    <name type="scientific">Tanacetum cinerariifolium</name>
    <name type="common">Dalmatian daisy</name>
    <name type="synonym">Chrysanthemum cinerariifolium</name>
    <dbReference type="NCBI Taxonomy" id="118510"/>
    <lineage>
        <taxon>Eukaryota</taxon>
        <taxon>Viridiplantae</taxon>
        <taxon>Streptophyta</taxon>
        <taxon>Embryophyta</taxon>
        <taxon>Tracheophyta</taxon>
        <taxon>Spermatophyta</taxon>
        <taxon>Magnoliopsida</taxon>
        <taxon>eudicotyledons</taxon>
        <taxon>Gunneridae</taxon>
        <taxon>Pentapetalae</taxon>
        <taxon>asterids</taxon>
        <taxon>campanulids</taxon>
        <taxon>Asterales</taxon>
        <taxon>Asteraceae</taxon>
        <taxon>Asteroideae</taxon>
        <taxon>Anthemideae</taxon>
        <taxon>Anthemidinae</taxon>
        <taxon>Tanacetum</taxon>
    </lineage>
</organism>
<comment type="caution">
    <text evidence="2">The sequence shown here is derived from an EMBL/GenBank/DDBJ whole genome shotgun (WGS) entry which is preliminary data.</text>
</comment>
<evidence type="ECO:0000313" key="2">
    <source>
        <dbReference type="EMBL" id="GEY37606.1"/>
    </source>
</evidence>
<name>A0A699HPT9_TANCI</name>
<dbReference type="CDD" id="cd09272">
    <property type="entry name" value="RNase_HI_RT_Ty1"/>
    <property type="match status" value="1"/>
</dbReference>
<accession>A0A699HPT9</accession>
<dbReference type="PANTHER" id="PTHR11439">
    <property type="entry name" value="GAG-POL-RELATED RETROTRANSPOSON"/>
    <property type="match status" value="1"/>
</dbReference>
<dbReference type="AlphaFoldDB" id="A0A699HPT9"/>
<reference evidence="2" key="1">
    <citation type="journal article" date="2019" name="Sci. Rep.">
        <title>Draft genome of Tanacetum cinerariifolium, the natural source of mosquito coil.</title>
        <authorList>
            <person name="Yamashiro T."/>
            <person name="Shiraishi A."/>
            <person name="Satake H."/>
            <person name="Nakayama K."/>
        </authorList>
    </citation>
    <scope>NUCLEOTIDE SEQUENCE</scope>
</reference>
<feature type="non-terminal residue" evidence="2">
    <location>
        <position position="1"/>
    </location>
</feature>